<evidence type="ECO:0000313" key="2">
    <source>
        <dbReference type="EMBL" id="CAA9484759.1"/>
    </source>
</evidence>
<dbReference type="AlphaFoldDB" id="A0A6J4S4L1"/>
<evidence type="ECO:0000256" key="1">
    <source>
        <dbReference type="SAM" id="MobiDB-lite"/>
    </source>
</evidence>
<organism evidence="2">
    <name type="scientific">uncultured Rubrobacteraceae bacterium</name>
    <dbReference type="NCBI Taxonomy" id="349277"/>
    <lineage>
        <taxon>Bacteria</taxon>
        <taxon>Bacillati</taxon>
        <taxon>Actinomycetota</taxon>
        <taxon>Rubrobacteria</taxon>
        <taxon>Rubrobacterales</taxon>
        <taxon>Rubrobacteraceae</taxon>
        <taxon>environmental samples</taxon>
    </lineage>
</organism>
<feature type="non-terminal residue" evidence="2">
    <location>
        <position position="1"/>
    </location>
</feature>
<name>A0A6J4S4L1_9ACTN</name>
<sequence length="207" mass="22405">EPRRHEGARRGPDLDGPGGAALDARLGRGDRRGGDRRGGRPHRPGAGEDRRRPRGGGGAFGGCRPRRRGGARAAPDLRGRDRTCRPARRAPEGVGHPGARGAAGGARGGGRRRGPRPRRPAGRPRGQAARRNPRRRRRGARRAPYRAGEGGTGGPRKGAVEQDDRARATHKRAHRQVPRLLPLREARRLQQDRGHGRGGEARFDLLV</sequence>
<gene>
    <name evidence="2" type="ORF">AVDCRST_MAG25-3003</name>
</gene>
<feature type="region of interest" description="Disordered" evidence="1">
    <location>
        <begin position="1"/>
        <end position="207"/>
    </location>
</feature>
<feature type="compositionally biased region" description="Basic residues" evidence="1">
    <location>
        <begin position="109"/>
        <end position="122"/>
    </location>
</feature>
<reference evidence="2" key="1">
    <citation type="submission" date="2020-02" db="EMBL/GenBank/DDBJ databases">
        <authorList>
            <person name="Meier V. D."/>
        </authorList>
    </citation>
    <scope>NUCLEOTIDE SEQUENCE</scope>
    <source>
        <strain evidence="2">AVDCRST_MAG25</strain>
    </source>
</reference>
<accession>A0A6J4S4L1</accession>
<feature type="compositionally biased region" description="Basic and acidic residues" evidence="1">
    <location>
        <begin position="182"/>
        <end position="207"/>
    </location>
</feature>
<feature type="compositionally biased region" description="Basic and acidic residues" evidence="1">
    <location>
        <begin position="75"/>
        <end position="84"/>
    </location>
</feature>
<dbReference type="EMBL" id="CADCVI010000200">
    <property type="protein sequence ID" value="CAA9484759.1"/>
    <property type="molecule type" value="Genomic_DNA"/>
</dbReference>
<feature type="compositionally biased region" description="Gly residues" evidence="1">
    <location>
        <begin position="95"/>
        <end position="108"/>
    </location>
</feature>
<feature type="compositionally biased region" description="Basic residues" evidence="1">
    <location>
        <begin position="168"/>
        <end position="177"/>
    </location>
</feature>
<proteinExistence type="predicted"/>
<feature type="compositionally biased region" description="Basic and acidic residues" evidence="1">
    <location>
        <begin position="25"/>
        <end position="38"/>
    </location>
</feature>
<feature type="non-terminal residue" evidence="2">
    <location>
        <position position="207"/>
    </location>
</feature>
<feature type="compositionally biased region" description="Basic and acidic residues" evidence="1">
    <location>
        <begin position="1"/>
        <end position="13"/>
    </location>
</feature>
<feature type="compositionally biased region" description="Basic and acidic residues" evidence="1">
    <location>
        <begin position="158"/>
        <end position="167"/>
    </location>
</feature>
<protein>
    <submittedName>
        <fullName evidence="2">Uncharacterized protein</fullName>
    </submittedName>
</protein>
<feature type="compositionally biased region" description="Basic residues" evidence="1">
    <location>
        <begin position="131"/>
        <end position="144"/>
    </location>
</feature>